<proteinExistence type="predicted"/>
<keyword evidence="3" id="KW-1185">Reference proteome</keyword>
<sequence length="576" mass="64488">MALESPMSEEKKSGITHAIRQRLGFEDSRLWKRFLARRLELIDTLDLSSKKASDQEDEIKRVAEILRVEFRYDVQFFPDFDKLVRAAVQSVRRNRKRGTKTGRANVKRRLVESDATTNSSPYTPTQPDPGFVEKNQFLSEITNLNTDGFDAVYDMSYSTSRIISTLDRSRAAIDSIIRPNNPERKMSNPAIQLPPLQNVTASSPRQLENEKALLAVRLSLLWLMKRSKLCLSLASLHKNESFKVIGKSAVATVCALMLESSFSGLSSTSVEYLQDRISLAEFQARFYKSLEPECSISRALDDETAVSTLETLVGCCVKDFGFDAVLYLVGEAFYLLILIEYPLVLRSSVPFKRMPGILPALEPFQRDAVKEQPGPGPGPLSNLAAIATELRSHAPTASPATDASTPSTAPNLPAKRDNFLKLVPLLDPSNDRKHVKLRFLSSSLNFTFPTKNSAPPRFVEIVDNARQAFKLTENQVYGLRNSKSGHVINTDFDLEQIFAQELEIELEIFTQRFSPIPFLEIASAITPNPSTDDRSKIVLPLPVRQNVPPVLPSPIDRTHLPGISRMPFLPKFQPLL</sequence>
<dbReference type="EMBL" id="CP034456">
    <property type="protein sequence ID" value="QBM85864.1"/>
    <property type="molecule type" value="Genomic_DNA"/>
</dbReference>
<feature type="compositionally biased region" description="Polar residues" evidence="1">
    <location>
        <begin position="114"/>
        <end position="125"/>
    </location>
</feature>
<dbReference type="AlphaFoldDB" id="A0A4P6XK03"/>
<protein>
    <submittedName>
        <fullName evidence="2">Transcription factor Vhr1</fullName>
    </submittedName>
</protein>
<evidence type="ECO:0000313" key="3">
    <source>
        <dbReference type="Proteomes" id="UP000292447"/>
    </source>
</evidence>
<evidence type="ECO:0000256" key="1">
    <source>
        <dbReference type="SAM" id="MobiDB-lite"/>
    </source>
</evidence>
<feature type="region of interest" description="Disordered" evidence="1">
    <location>
        <begin position="394"/>
        <end position="413"/>
    </location>
</feature>
<evidence type="ECO:0000313" key="2">
    <source>
        <dbReference type="EMBL" id="QBM85864.1"/>
    </source>
</evidence>
<dbReference type="Proteomes" id="UP000292447">
    <property type="component" value="Chromosome I"/>
</dbReference>
<dbReference type="InterPro" id="IPR007147">
    <property type="entry name" value="TF_Vhr"/>
</dbReference>
<organism evidence="2 3">
    <name type="scientific">Metschnikowia aff. pulcherrima</name>
    <dbReference type="NCBI Taxonomy" id="2163413"/>
    <lineage>
        <taxon>Eukaryota</taxon>
        <taxon>Fungi</taxon>
        <taxon>Dikarya</taxon>
        <taxon>Ascomycota</taxon>
        <taxon>Saccharomycotina</taxon>
        <taxon>Pichiomycetes</taxon>
        <taxon>Metschnikowiaceae</taxon>
        <taxon>Metschnikowia</taxon>
    </lineage>
</organism>
<feature type="compositionally biased region" description="Basic residues" evidence="1">
    <location>
        <begin position="92"/>
        <end position="108"/>
    </location>
</feature>
<dbReference type="Pfam" id="PF04001">
    <property type="entry name" value="Vhr1"/>
    <property type="match status" value="1"/>
</dbReference>
<dbReference type="STRING" id="2163413.A0A4P6XK03"/>
<feature type="region of interest" description="Disordered" evidence="1">
    <location>
        <begin position="92"/>
        <end position="131"/>
    </location>
</feature>
<name>A0A4P6XK03_9ASCO</name>
<feature type="compositionally biased region" description="Low complexity" evidence="1">
    <location>
        <begin position="394"/>
        <end position="410"/>
    </location>
</feature>
<reference evidence="3" key="1">
    <citation type="submission" date="2019-03" db="EMBL/GenBank/DDBJ databases">
        <title>Snf2 controls pulcherriminic acid biosynthesis and connects pigmentation and antifungal activity of the yeast Metschnikowia pulcherrima.</title>
        <authorList>
            <person name="Gore-Lloyd D."/>
            <person name="Sumann I."/>
            <person name="Brachmann A.O."/>
            <person name="Schneeberger K."/>
            <person name="Ortiz-Merino R.A."/>
            <person name="Moreno-Beltran M."/>
            <person name="Schlaefli M."/>
            <person name="Kirner P."/>
            <person name="Santos Kron A."/>
            <person name="Wolfe K.H."/>
            <person name="Piel J."/>
            <person name="Ahrens C.H."/>
            <person name="Henk D."/>
            <person name="Freimoser F.M."/>
        </authorList>
    </citation>
    <scope>NUCLEOTIDE SEQUENCE [LARGE SCALE GENOMIC DNA]</scope>
    <source>
        <strain evidence="3">APC 1.2</strain>
    </source>
</reference>
<gene>
    <name evidence="2" type="primary">MPUL0A04930</name>
    <name evidence="2" type="ORF">METSCH_A04930</name>
</gene>
<accession>A0A4P6XK03</accession>